<evidence type="ECO:0000256" key="2">
    <source>
        <dbReference type="SAM" id="MobiDB-lite"/>
    </source>
</evidence>
<feature type="domain" description="Strawberry notch AAA" evidence="4">
    <location>
        <begin position="408"/>
        <end position="715"/>
    </location>
</feature>
<comment type="similarity">
    <text evidence="1">Belongs to the SBNO family.</text>
</comment>
<keyword evidence="5" id="KW-0808">Transferase</keyword>
<dbReference type="Pfam" id="PF13871">
    <property type="entry name" value="Helicase_C_4"/>
    <property type="match status" value="1"/>
</dbReference>
<dbReference type="InterPro" id="IPR027417">
    <property type="entry name" value="P-loop_NTPase"/>
</dbReference>
<organism evidence="5 6">
    <name type="scientific">Azospirillum argentinense</name>
    <dbReference type="NCBI Taxonomy" id="2970906"/>
    <lineage>
        <taxon>Bacteria</taxon>
        <taxon>Pseudomonadati</taxon>
        <taxon>Pseudomonadota</taxon>
        <taxon>Alphaproteobacteria</taxon>
        <taxon>Rhodospirillales</taxon>
        <taxon>Azospirillaceae</taxon>
        <taxon>Azospirillum</taxon>
    </lineage>
</organism>
<dbReference type="PANTHER" id="PTHR12706">
    <property type="entry name" value="STRAWBERRY NOTCH-RELATED"/>
    <property type="match status" value="1"/>
</dbReference>
<evidence type="ECO:0000313" key="6">
    <source>
        <dbReference type="Proteomes" id="UP000298595"/>
    </source>
</evidence>
<keyword evidence="5" id="KW-0489">Methyltransferase</keyword>
<keyword evidence="5" id="KW-0614">Plasmid</keyword>
<sequence length="1442" mass="157042">MSVSAQARAPQLADLTAQIGAGTKISPQFLIGIANQHFGGTMAAGTYTTADAYDLAEQALNRLILERRVMLVPTVGLVSAQVRVGDLEAMGALLPTRTRRDDEVEAFDQFSTPPALGFAAAWLADLKPGDVVLEPSAGVGGLAVHARNAGASVVCNELSERRAELLEGLGFAPIFRENADHLHSILPKQVLPTAVLINPPFSATAGRLGNKADPMTAARHVDQALKRLLVNGRLVAILPPGMAFGAARFRDWWRQIIQVYSVKANVLLDARAFRKAGTDIAVRVAVIDKTGPTSATNRPIVAELDSITSMMAVLENVRLNRPHVAPVAGPKMPAAVARPAAPTPVPARPADDAAKPSAPVTEPQPAPAPAPAIAVEQAKTRDRHDAPITDTKYEPYEPQRLKVPGARPHPSKLVESAAMAAVLPPEPRYAPHFPESVILEGRLSLAQLEAVIYAGQAHGEFQPAAPGETPCRAGYAIGDGTGVGKGREAAGIIFDNWHQGRRKALWITKNDSTLLGAARRDWSDLGGDPSVIFPLSKTPAGEAIKAPHGILLVSTGTLRSKPREKITRLQQILNWLGPDFDGVVISDEHHAAANAVETDGSRGKTKASQTGLASVDLQKSLPLARIVYVSATLADKVENLSSCDRLGLWGFGTPFATKLAFIDQIKSGGIAAMEIVTRDLKALGRYGARSLSYEDIRYRRLVHDLTPEQVALYDEMAEAWQIVLANVHQATKLVGTASDGQAMSKTMSAFWGTHQRFFNQVLTAMMMPTILQEMEEDIRAGRSPLLYFVNTNEAAQERALAREGAEENLDDLDTSPRESLIQYLELCFPVKQHEPYADEAGNIRVQVATDRAGTPIINQEALEMRENLLGRIGCLRVPNGPLEQLLDRFGPDMVAELTGRTRRIVKRPDASGIVRPVIEPRSKAHMMADLQAFLDDLKRIAAYSNAGNTGIDLHAGRKFKNRRQRVLYIAQAGWSAKEATQAVGRPHRSDQESAPEVVLCTTSLKGHKRFITSIARRLGQLGALTKGQRNTGEQGLFSERDNLEGDYGSAALFQLIKDLDSGKEVSGLNIDEFQRQLGLKLLNEEGDLLIAKLPTVKQFLNRLLSMRVDPMNRLFDEFASRLDQVVEAAAEAGLLNVGVETVIADSIEVMSPPRVVFTCPRTGAETTYTELKVWRRNNPITYDEVMEKHPDILRFVKNRKTGRVYALRPAHNRTDLKDGSVVPQYRLVGPLHTHYVDAKHIDDRFATYDFIDRKKARPAWAAEVGQSEPFQVEAMHVISGILLPIWDKLADTGEPKVYRLQTDDGTRLLGRVVPAVQIRQVLAKLGANYGKPWSPKEAIETVLAGHDLQLANGWRVVRAKVSGEARIELKGPSWGDYYQDLKKVGVIQEMISGATRFFVPHGGPGVMAKVIQYRPVVDGEWRGSSGGDSCACSGTCDATVVG</sequence>
<dbReference type="EMBL" id="CP032328">
    <property type="protein sequence ID" value="QCO00518.1"/>
    <property type="molecule type" value="Genomic_DNA"/>
</dbReference>
<dbReference type="Gene3D" id="3.40.50.150">
    <property type="entry name" value="Vaccinia Virus protein VP39"/>
    <property type="match status" value="1"/>
</dbReference>
<name>A0A4D8PUL8_9PROT</name>
<dbReference type="GO" id="GO:0008168">
    <property type="term" value="F:methyltransferase activity"/>
    <property type="evidence" value="ECO:0007669"/>
    <property type="project" value="UniProtKB-KW"/>
</dbReference>
<dbReference type="GO" id="GO:0006355">
    <property type="term" value="P:regulation of DNA-templated transcription"/>
    <property type="evidence" value="ECO:0007669"/>
    <property type="project" value="InterPro"/>
</dbReference>
<accession>A0A4D8PUL8</accession>
<geneLocation type="plasmid" evidence="5 6">
    <name>p7</name>
</geneLocation>
<dbReference type="InterPro" id="IPR039187">
    <property type="entry name" value="SNO_AAA"/>
</dbReference>
<dbReference type="InterPro" id="IPR026741">
    <property type="entry name" value="SNO"/>
</dbReference>
<dbReference type="InterPro" id="IPR029063">
    <property type="entry name" value="SAM-dependent_MTases_sf"/>
</dbReference>
<dbReference type="PANTHER" id="PTHR12706:SF30">
    <property type="entry name" value="PROTEIN STRAWBERRY NOTCH-RELATED"/>
    <property type="match status" value="1"/>
</dbReference>
<dbReference type="KEGG" id="aare:D3093_35320"/>
<dbReference type="InterPro" id="IPR026937">
    <property type="entry name" value="SBNO_Helicase_C_dom"/>
</dbReference>
<dbReference type="RefSeq" id="WP_137119212.1">
    <property type="nucleotide sequence ID" value="NZ_CP032328.1"/>
</dbReference>
<evidence type="ECO:0000259" key="4">
    <source>
        <dbReference type="Pfam" id="PF13872"/>
    </source>
</evidence>
<proteinExistence type="inferred from homology"/>
<reference evidence="5 6" key="1">
    <citation type="submission" date="2018-09" db="EMBL/GenBank/DDBJ databases">
        <title>Whole genome based analysis of evolution and adaptive divergence in Indian and Brazilian strains of Azospirillum brasilense.</title>
        <authorList>
            <person name="Singh C."/>
            <person name="Tripathi A.K."/>
        </authorList>
    </citation>
    <scope>NUCLEOTIDE SEQUENCE [LARGE SCALE GENOMIC DNA]</scope>
    <source>
        <strain evidence="5 6">MTCC4035</strain>
        <plasmid evidence="5 6">p7</plasmid>
    </source>
</reference>
<evidence type="ECO:0000256" key="1">
    <source>
        <dbReference type="ARBA" id="ARBA00006992"/>
    </source>
</evidence>
<dbReference type="SUPFAM" id="SSF53335">
    <property type="entry name" value="S-adenosyl-L-methionine-dependent methyltransferases"/>
    <property type="match status" value="1"/>
</dbReference>
<dbReference type="SUPFAM" id="SSF52540">
    <property type="entry name" value="P-loop containing nucleoside triphosphate hydrolases"/>
    <property type="match status" value="1"/>
</dbReference>
<feature type="region of interest" description="Disordered" evidence="2">
    <location>
        <begin position="338"/>
        <end position="371"/>
    </location>
</feature>
<evidence type="ECO:0000259" key="3">
    <source>
        <dbReference type="Pfam" id="PF13871"/>
    </source>
</evidence>
<feature type="domain" description="Strawberry notch helicase C" evidence="3">
    <location>
        <begin position="881"/>
        <end position="1141"/>
    </location>
</feature>
<evidence type="ECO:0000313" key="5">
    <source>
        <dbReference type="EMBL" id="QCO00518.1"/>
    </source>
</evidence>
<dbReference type="Proteomes" id="UP000298595">
    <property type="component" value="Plasmid p7"/>
</dbReference>
<gene>
    <name evidence="5" type="ORF">D3093_35320</name>
</gene>
<dbReference type="GO" id="GO:0032259">
    <property type="term" value="P:methylation"/>
    <property type="evidence" value="ECO:0007669"/>
    <property type="project" value="UniProtKB-KW"/>
</dbReference>
<dbReference type="Pfam" id="PF13872">
    <property type="entry name" value="AAA_34"/>
    <property type="match status" value="1"/>
</dbReference>
<protein>
    <submittedName>
        <fullName evidence="5">Methylase</fullName>
    </submittedName>
</protein>